<proteinExistence type="inferred from homology"/>
<feature type="transmembrane region" description="Helical" evidence="6">
    <location>
        <begin position="314"/>
        <end position="335"/>
    </location>
</feature>
<dbReference type="PANTHER" id="PTHR10383">
    <property type="entry name" value="SERINE INCORPORATOR"/>
    <property type="match status" value="1"/>
</dbReference>
<comment type="caution">
    <text evidence="7">The sequence shown here is derived from an EMBL/GenBank/DDBJ whole genome shotgun (WGS) entry which is preliminary data.</text>
</comment>
<dbReference type="GO" id="GO:0016020">
    <property type="term" value="C:membrane"/>
    <property type="evidence" value="ECO:0007669"/>
    <property type="project" value="UniProtKB-SubCell"/>
</dbReference>
<evidence type="ECO:0000256" key="3">
    <source>
        <dbReference type="ARBA" id="ARBA00022692"/>
    </source>
</evidence>
<keyword evidence="8" id="KW-1185">Reference proteome</keyword>
<accession>A0AAW1SJS6</accession>
<evidence type="ECO:0000256" key="5">
    <source>
        <dbReference type="ARBA" id="ARBA00023136"/>
    </source>
</evidence>
<feature type="transmembrane region" description="Helical" evidence="6">
    <location>
        <begin position="358"/>
        <end position="377"/>
    </location>
</feature>
<comment type="similarity">
    <text evidence="2">Belongs to the TDE1 family.</text>
</comment>
<dbReference type="Pfam" id="PF03348">
    <property type="entry name" value="Serinc"/>
    <property type="match status" value="2"/>
</dbReference>
<keyword evidence="5 6" id="KW-0472">Membrane</keyword>
<evidence type="ECO:0000256" key="4">
    <source>
        <dbReference type="ARBA" id="ARBA00022989"/>
    </source>
</evidence>
<feature type="transmembrane region" description="Helical" evidence="6">
    <location>
        <begin position="136"/>
        <end position="157"/>
    </location>
</feature>
<sequence length="383" mass="41024">MWLVGPLANICLHASPSAVKYIYFSGFVLSAVASWLLRDYGQYVVSHAGSLAKCLHSGTQAVCIGKGAILRVSFGNFLFFGAHALALAGVHQADNPRLLLHTGLWPVQLCAWALLAGSSFAMPNAVLLGYRQLARVLAGAFLVLQVVLLLDCVYATSKWLTDHPGPWRIVALVAGTVLLYVGALAVIGMLFHFYAPAPSCRLNIFFIGWTLILGICYTFLSITPCRAPNAGLLTAGTVFAYSTMLLWGALSSEPVDGTCVLHSGTGSNGLKIAGFFAALASVLVSTVNSSSESGSFSVSAVPHDAGELPYRPDFFHTVFMLASAYLAMLFTAWSLDGVQEGTYTLDADNWVSPWVKMASQWLCAALYVWSLVAHLVLRGRSFA</sequence>
<keyword evidence="4 6" id="KW-1133">Transmembrane helix</keyword>
<evidence type="ECO:0008006" key="9">
    <source>
        <dbReference type="Google" id="ProtNLM"/>
    </source>
</evidence>
<feature type="transmembrane region" description="Helical" evidence="6">
    <location>
        <begin position="232"/>
        <end position="250"/>
    </location>
</feature>
<name>A0AAW1SJS6_9CHLO</name>
<evidence type="ECO:0000256" key="1">
    <source>
        <dbReference type="ARBA" id="ARBA00004141"/>
    </source>
</evidence>
<feature type="transmembrane region" description="Helical" evidence="6">
    <location>
        <begin position="109"/>
        <end position="130"/>
    </location>
</feature>
<dbReference type="InterPro" id="IPR005016">
    <property type="entry name" value="TDE1/TMS"/>
</dbReference>
<feature type="transmembrane region" description="Helical" evidence="6">
    <location>
        <begin position="21"/>
        <end position="37"/>
    </location>
</feature>
<evidence type="ECO:0000256" key="6">
    <source>
        <dbReference type="SAM" id="Phobius"/>
    </source>
</evidence>
<dbReference type="AlphaFoldDB" id="A0AAW1SJS6"/>
<evidence type="ECO:0000256" key="2">
    <source>
        <dbReference type="ARBA" id="ARBA00006665"/>
    </source>
</evidence>
<keyword evidence="3 6" id="KW-0812">Transmembrane</keyword>
<evidence type="ECO:0000313" key="8">
    <source>
        <dbReference type="Proteomes" id="UP001445335"/>
    </source>
</evidence>
<reference evidence="7 8" key="1">
    <citation type="journal article" date="2024" name="Nat. Commun.">
        <title>Phylogenomics reveals the evolutionary origins of lichenization in chlorophyte algae.</title>
        <authorList>
            <person name="Puginier C."/>
            <person name="Libourel C."/>
            <person name="Otte J."/>
            <person name="Skaloud P."/>
            <person name="Haon M."/>
            <person name="Grisel S."/>
            <person name="Petersen M."/>
            <person name="Berrin J.G."/>
            <person name="Delaux P.M."/>
            <person name="Dal Grande F."/>
            <person name="Keller J."/>
        </authorList>
    </citation>
    <scope>NUCLEOTIDE SEQUENCE [LARGE SCALE GENOMIC DNA]</scope>
    <source>
        <strain evidence="7 8">SAG 245.80</strain>
    </source>
</reference>
<dbReference type="EMBL" id="JALJOU010000002">
    <property type="protein sequence ID" value="KAK9845928.1"/>
    <property type="molecule type" value="Genomic_DNA"/>
</dbReference>
<comment type="subcellular location">
    <subcellularLocation>
        <location evidence="1">Membrane</location>
        <topology evidence="1">Multi-pass membrane protein</topology>
    </subcellularLocation>
</comment>
<feature type="transmembrane region" description="Helical" evidence="6">
    <location>
        <begin position="201"/>
        <end position="220"/>
    </location>
</feature>
<dbReference type="PANTHER" id="PTHR10383:SF9">
    <property type="entry name" value="SERINE INCORPORATOR, ISOFORM F"/>
    <property type="match status" value="1"/>
</dbReference>
<dbReference type="Proteomes" id="UP001445335">
    <property type="component" value="Unassembled WGS sequence"/>
</dbReference>
<protein>
    <recommendedName>
        <fullName evidence="9">Serine incorporator</fullName>
    </recommendedName>
</protein>
<gene>
    <name evidence="7" type="ORF">WJX81_006178</name>
</gene>
<feature type="transmembrane region" description="Helical" evidence="6">
    <location>
        <begin position="169"/>
        <end position="195"/>
    </location>
</feature>
<evidence type="ECO:0000313" key="7">
    <source>
        <dbReference type="EMBL" id="KAK9845928.1"/>
    </source>
</evidence>
<feature type="transmembrane region" description="Helical" evidence="6">
    <location>
        <begin position="68"/>
        <end position="88"/>
    </location>
</feature>
<organism evidence="7 8">
    <name type="scientific">Elliptochloris bilobata</name>
    <dbReference type="NCBI Taxonomy" id="381761"/>
    <lineage>
        <taxon>Eukaryota</taxon>
        <taxon>Viridiplantae</taxon>
        <taxon>Chlorophyta</taxon>
        <taxon>core chlorophytes</taxon>
        <taxon>Trebouxiophyceae</taxon>
        <taxon>Trebouxiophyceae incertae sedis</taxon>
        <taxon>Elliptochloris clade</taxon>
        <taxon>Elliptochloris</taxon>
    </lineage>
</organism>